<gene>
    <name evidence="1" type="ORF">CPT_Stitch165</name>
</gene>
<dbReference type="KEGG" id="vg:24598861"/>
<dbReference type="RefSeq" id="YP_009146106.1">
    <property type="nucleotide sequence ID" value="NC_027297.1"/>
</dbReference>
<reference evidence="1 2" key="1">
    <citation type="journal article" date="2015" name="Genome Announc.">
        <title>Complete Genome of Salmonella enterica Serovar Typhimurium T5-Like Siphophage Stitch.</title>
        <authorList>
            <person name="Grover J.M."/>
            <person name="Luna A.J."/>
            <person name="Wood T.L."/>
            <person name="Chamakura K.R."/>
            <person name="Kuty Everett G.F."/>
        </authorList>
    </citation>
    <scope>NUCLEOTIDE SEQUENCE [LARGE SCALE GENOMIC DNA]</scope>
</reference>
<keyword evidence="2" id="KW-1185">Reference proteome</keyword>
<evidence type="ECO:0000313" key="2">
    <source>
        <dbReference type="Proteomes" id="UP000030204"/>
    </source>
</evidence>
<accession>A0A0A0RTY8</accession>
<sequence length="71" mass="8422">MKEFGRFFGEFEITQEELEKMGITQEMLQVFPKSSEVPEGFMRFDEAIEYINNLVKTDPLWQSILKQSARK</sequence>
<dbReference type="EMBL" id="KM236244">
    <property type="protein sequence ID" value="AIW04116.1"/>
    <property type="molecule type" value="Genomic_DNA"/>
</dbReference>
<dbReference type="Proteomes" id="UP000030204">
    <property type="component" value="Segment"/>
</dbReference>
<dbReference type="GeneID" id="24598861"/>
<name>A0A0A0RTY8_9CAUD</name>
<proteinExistence type="predicted"/>
<evidence type="ECO:0000313" key="1">
    <source>
        <dbReference type="EMBL" id="AIW04116.1"/>
    </source>
</evidence>
<organism evidence="1 2">
    <name type="scientific">Salmonella phage Stitch</name>
    <dbReference type="NCBI Taxonomy" id="2991861"/>
    <lineage>
        <taxon>Viruses</taxon>
        <taxon>Duplodnaviria</taxon>
        <taxon>Heunggongvirae</taxon>
        <taxon>Uroviricota</taxon>
        <taxon>Caudoviricetes</taxon>
        <taxon>Demerecviridae</taxon>
        <taxon>Markadamsvirinae</taxon>
        <taxon>Epseptimavirus</taxon>
        <taxon>Epseptimavirus stitch</taxon>
    </lineage>
</organism>
<protein>
    <submittedName>
        <fullName evidence="1">Uncharacterized protein</fullName>
    </submittedName>
</protein>